<evidence type="ECO:0000256" key="7">
    <source>
        <dbReference type="SAM" id="MobiDB-lite"/>
    </source>
</evidence>
<keyword evidence="2" id="KW-0963">Cytoplasm</keyword>
<feature type="domain" description="TRNA-binding" evidence="8">
    <location>
        <begin position="272"/>
        <end position="373"/>
    </location>
</feature>
<dbReference type="PANTHER" id="PTHR11586:SF33">
    <property type="entry name" value="AMINOACYL TRNA SYNTHASE COMPLEX-INTERACTING MULTIFUNCTIONAL PROTEIN 1"/>
    <property type="match status" value="1"/>
</dbReference>
<evidence type="ECO:0000256" key="1">
    <source>
        <dbReference type="ARBA" id="ARBA00004496"/>
    </source>
</evidence>
<dbReference type="SUPFAM" id="SSF50249">
    <property type="entry name" value="Nucleic acid-binding proteins"/>
    <property type="match status" value="1"/>
</dbReference>
<keyword evidence="10" id="KW-1185">Reference proteome</keyword>
<dbReference type="Gene3D" id="2.40.50.140">
    <property type="entry name" value="Nucleic acid-binding proteins"/>
    <property type="match status" value="1"/>
</dbReference>
<accession>A0A2P6MWV6</accession>
<dbReference type="GO" id="GO:0005737">
    <property type="term" value="C:cytoplasm"/>
    <property type="evidence" value="ECO:0007669"/>
    <property type="project" value="UniProtKB-SubCell"/>
</dbReference>
<protein>
    <submittedName>
        <fullName evidence="9">Putative methionyl-tRNA synthetase</fullName>
    </submittedName>
</protein>
<dbReference type="Pfam" id="PF01588">
    <property type="entry name" value="tRNA_bind"/>
    <property type="match status" value="1"/>
</dbReference>
<proteinExistence type="predicted"/>
<dbReference type="CDD" id="cd02799">
    <property type="entry name" value="tRNA_bind_EMAP-II_like"/>
    <property type="match status" value="1"/>
</dbReference>
<evidence type="ECO:0000256" key="5">
    <source>
        <dbReference type="ARBA" id="ARBA00022917"/>
    </source>
</evidence>
<dbReference type="PROSITE" id="PS50886">
    <property type="entry name" value="TRBD"/>
    <property type="match status" value="1"/>
</dbReference>
<evidence type="ECO:0000259" key="8">
    <source>
        <dbReference type="PROSITE" id="PS50886"/>
    </source>
</evidence>
<feature type="compositionally biased region" description="Basic and acidic residues" evidence="7">
    <location>
        <begin position="192"/>
        <end position="251"/>
    </location>
</feature>
<dbReference type="InParanoid" id="A0A2P6MWV6"/>
<name>A0A2P6MWV6_9EUKA</name>
<evidence type="ECO:0000256" key="4">
    <source>
        <dbReference type="ARBA" id="ARBA00022884"/>
    </source>
</evidence>
<dbReference type="InterPro" id="IPR002547">
    <property type="entry name" value="tRNA-bd_dom"/>
</dbReference>
<dbReference type="GO" id="GO:0006412">
    <property type="term" value="P:translation"/>
    <property type="evidence" value="ECO:0007669"/>
    <property type="project" value="UniProtKB-KW"/>
</dbReference>
<dbReference type="Proteomes" id="UP000241769">
    <property type="component" value="Unassembled WGS sequence"/>
</dbReference>
<comment type="subcellular location">
    <subcellularLocation>
        <location evidence="1">Cytoplasm</location>
    </subcellularLocation>
</comment>
<reference evidence="9 10" key="1">
    <citation type="journal article" date="2018" name="Genome Biol. Evol.">
        <title>Multiple Roots of Fruiting Body Formation in Amoebozoa.</title>
        <authorList>
            <person name="Hillmann F."/>
            <person name="Forbes G."/>
            <person name="Novohradska S."/>
            <person name="Ferling I."/>
            <person name="Riege K."/>
            <person name="Groth M."/>
            <person name="Westermann M."/>
            <person name="Marz M."/>
            <person name="Spaller T."/>
            <person name="Winckler T."/>
            <person name="Schaap P."/>
            <person name="Glockner G."/>
        </authorList>
    </citation>
    <scope>NUCLEOTIDE SEQUENCE [LARGE SCALE GENOMIC DNA]</scope>
    <source>
        <strain evidence="9 10">Jena</strain>
    </source>
</reference>
<dbReference type="GO" id="GO:0004812">
    <property type="term" value="F:aminoacyl-tRNA ligase activity"/>
    <property type="evidence" value="ECO:0007669"/>
    <property type="project" value="UniProtKB-KW"/>
</dbReference>
<dbReference type="Pfam" id="PF21972">
    <property type="entry name" value="Arc1p_N_like"/>
    <property type="match status" value="1"/>
</dbReference>
<dbReference type="Gene3D" id="1.20.1050.10">
    <property type="match status" value="1"/>
</dbReference>
<dbReference type="InterPro" id="IPR053836">
    <property type="entry name" value="Arc1-like_N"/>
</dbReference>
<keyword evidence="9" id="KW-0030">Aminoacyl-tRNA synthetase</keyword>
<dbReference type="GO" id="GO:0032991">
    <property type="term" value="C:protein-containing complex"/>
    <property type="evidence" value="ECO:0007669"/>
    <property type="project" value="UniProtKB-ARBA"/>
</dbReference>
<gene>
    <name evidence="9" type="ORF">PROFUN_13737</name>
</gene>
<dbReference type="SUPFAM" id="SSF47616">
    <property type="entry name" value="GST C-terminal domain-like"/>
    <property type="match status" value="1"/>
</dbReference>
<dbReference type="InterPro" id="IPR012340">
    <property type="entry name" value="NA-bd_OB-fold"/>
</dbReference>
<sequence>MFRITGSVQNALLTAAISGVSAIKPVKVDEVVKSSEELKKASPEGKLPAFSGSKTAAGFYEVVKAFLPESSPLLGKNDAKNVEKWISFVVDTLEPSLAAKDTKTVGNLKKVNKDLASKIFVSGLSLTVADLALYSSLQAVMRGWTAEERNEYNHITRFVDTIQHQDKVSESKIFTEVSVHQNVSAAPGAVSTEKKPAQESKEQPNKTKREEKKGGDKEKPQAKVEEKKTERKEPTAEEKEAQKKAKEDRKAKNAANRGGQTAPEPKKELPVDVSRLDIRVGKIVDVKKHESADALYVEQIDVGEEKPRQVVSGLVKHVPIEQMKDRMCIVLCNLKPSALRGVTSHAMVMCANSEDKVEVLSPPEGAVIGERVKVPGFDGEADEQLNPKQKIFEQVAVDLKTNEEGVACFRGVPWVTSKGHVSVPTVKNGGIK</sequence>
<comment type="caution">
    <text evidence="9">The sequence shown here is derived from an EMBL/GenBank/DDBJ whole genome shotgun (WGS) entry which is preliminary data.</text>
</comment>
<feature type="region of interest" description="Disordered" evidence="7">
    <location>
        <begin position="185"/>
        <end position="269"/>
    </location>
</feature>
<dbReference type="FunCoup" id="A0A2P6MWV6">
    <property type="interactions" value="55"/>
</dbReference>
<dbReference type="AlphaFoldDB" id="A0A2P6MWV6"/>
<keyword evidence="5" id="KW-0648">Protein biosynthesis</keyword>
<dbReference type="PANTHER" id="PTHR11586">
    <property type="entry name" value="TRNA-AMINOACYLATION COFACTOR ARC1 FAMILY MEMBER"/>
    <property type="match status" value="1"/>
</dbReference>
<dbReference type="GO" id="GO:0000049">
    <property type="term" value="F:tRNA binding"/>
    <property type="evidence" value="ECO:0007669"/>
    <property type="project" value="UniProtKB-UniRule"/>
</dbReference>
<keyword evidence="9" id="KW-0436">Ligase</keyword>
<evidence type="ECO:0000256" key="2">
    <source>
        <dbReference type="ARBA" id="ARBA00022490"/>
    </source>
</evidence>
<evidence type="ECO:0000256" key="3">
    <source>
        <dbReference type="ARBA" id="ARBA00022555"/>
    </source>
</evidence>
<evidence type="ECO:0000313" key="9">
    <source>
        <dbReference type="EMBL" id="PRP76191.1"/>
    </source>
</evidence>
<dbReference type="EMBL" id="MDYQ01000343">
    <property type="protein sequence ID" value="PRP76191.1"/>
    <property type="molecule type" value="Genomic_DNA"/>
</dbReference>
<organism evidence="9 10">
    <name type="scientific">Planoprotostelium fungivorum</name>
    <dbReference type="NCBI Taxonomy" id="1890364"/>
    <lineage>
        <taxon>Eukaryota</taxon>
        <taxon>Amoebozoa</taxon>
        <taxon>Evosea</taxon>
        <taxon>Variosea</taxon>
        <taxon>Cavosteliida</taxon>
        <taxon>Cavosteliaceae</taxon>
        <taxon>Planoprotostelium</taxon>
    </lineage>
</organism>
<evidence type="ECO:0000256" key="6">
    <source>
        <dbReference type="PROSITE-ProRule" id="PRU00209"/>
    </source>
</evidence>
<dbReference type="InterPro" id="IPR036282">
    <property type="entry name" value="Glutathione-S-Trfase_C_sf"/>
</dbReference>
<dbReference type="OrthoDB" id="19141at2759"/>
<dbReference type="STRING" id="1890364.A0A2P6MWV6"/>
<keyword evidence="4 6" id="KW-0694">RNA-binding</keyword>
<evidence type="ECO:0000313" key="10">
    <source>
        <dbReference type="Proteomes" id="UP000241769"/>
    </source>
</evidence>
<dbReference type="InterPro" id="IPR051270">
    <property type="entry name" value="Tyrosine-tRNA_ligase_regulator"/>
</dbReference>
<dbReference type="FunFam" id="2.40.50.140:FF:000047">
    <property type="entry name" value="tyrosine--tRNA ligase, cytoplasmic isoform X2"/>
    <property type="match status" value="1"/>
</dbReference>
<keyword evidence="3 6" id="KW-0820">tRNA-binding</keyword>